<protein>
    <submittedName>
        <fullName evidence="1">Uncharacterized protein</fullName>
    </submittedName>
</protein>
<dbReference type="OrthoDB" id="5688165at2"/>
<dbReference type="AlphaFoldDB" id="A0A162Z243"/>
<dbReference type="STRING" id="1642818.AWE51_25740"/>
<dbReference type="EMBL" id="LQRT01000028">
    <property type="protein sequence ID" value="KZS39506.1"/>
    <property type="molecule type" value="Genomic_DNA"/>
</dbReference>
<organism evidence="1 2">
    <name type="scientific">Aquimarina aggregata</name>
    <dbReference type="NCBI Taxonomy" id="1642818"/>
    <lineage>
        <taxon>Bacteria</taxon>
        <taxon>Pseudomonadati</taxon>
        <taxon>Bacteroidota</taxon>
        <taxon>Flavobacteriia</taxon>
        <taxon>Flavobacteriales</taxon>
        <taxon>Flavobacteriaceae</taxon>
        <taxon>Aquimarina</taxon>
    </lineage>
</organism>
<gene>
    <name evidence="1" type="ORF">AWE51_25740</name>
</gene>
<comment type="caution">
    <text evidence="1">The sequence shown here is derived from an EMBL/GenBank/DDBJ whole genome shotgun (WGS) entry which is preliminary data.</text>
</comment>
<reference evidence="1 2" key="1">
    <citation type="submission" date="2016-01" db="EMBL/GenBank/DDBJ databases">
        <title>The draft genome sequence of Aquimarina sp. RZW4-3-2.</title>
        <authorList>
            <person name="Wang Y."/>
        </authorList>
    </citation>
    <scope>NUCLEOTIDE SEQUENCE [LARGE SCALE GENOMIC DNA]</scope>
    <source>
        <strain evidence="1 2">RZW4-3-2</strain>
    </source>
</reference>
<keyword evidence="2" id="KW-1185">Reference proteome</keyword>
<dbReference type="Proteomes" id="UP000076715">
    <property type="component" value="Unassembled WGS sequence"/>
</dbReference>
<accession>A0A162Z243</accession>
<evidence type="ECO:0000313" key="1">
    <source>
        <dbReference type="EMBL" id="KZS39506.1"/>
    </source>
</evidence>
<dbReference type="RefSeq" id="WP_066316438.1">
    <property type="nucleotide sequence ID" value="NZ_LQRT01000028.1"/>
</dbReference>
<proteinExistence type="predicted"/>
<evidence type="ECO:0000313" key="2">
    <source>
        <dbReference type="Proteomes" id="UP000076715"/>
    </source>
</evidence>
<sequence length="399" mass="46918">MEEKTNILLDRQTLSLQAVINEVEVAVSGKLICKIKGVSLIPSHVRIEPLKIKNNLVKKSSENQTDLQNKIFEGIYYVNVLDYSLGEITFVANIICEKWAENIWKYLISNTENSPEITLTESGIKEQLLKNNPNAFSSFEDLDSFCEKLKIKPTDFVVPAKFSQLEIELETLSARLSSEIFFFRKKLFTELLIQKLESKIFQHEKTETNTVKPKNIEIYRSWKSSMQNEISLVQKYIRSPFIFDDQEQFSNYDSIKEFVPNKELQQDLVSETFYWINEFPKVKNRFERAVELYQKDDDQRDCLDNLRLTLELLIKSILNNNKSLENQLGEIGKYQKELGISSEIRNTFTKLIDYFNNYQNNKVKHDNEINNKHEVEFLFGLTMIFIRMLIKPNNKLRKK</sequence>
<name>A0A162Z243_9FLAO</name>